<feature type="transmembrane region" description="Helical" evidence="1">
    <location>
        <begin position="41"/>
        <end position="60"/>
    </location>
</feature>
<protein>
    <recommendedName>
        <fullName evidence="2">Cell wall-active antibiotics response LiaF-like C-terminal domain-containing protein</fullName>
    </recommendedName>
</protein>
<evidence type="ECO:0000313" key="3">
    <source>
        <dbReference type="EMBL" id="MBE6269765.1"/>
    </source>
</evidence>
<proteinExistence type="predicted"/>
<dbReference type="PANTHER" id="PTHR40763">
    <property type="entry name" value="MEMBRANE PROTEIN-RELATED"/>
    <property type="match status" value="1"/>
</dbReference>
<dbReference type="Proteomes" id="UP000806522">
    <property type="component" value="Unassembled WGS sequence"/>
</dbReference>
<sequence length="186" mass="20884">MKPRTIIGLVLVSGGLVKLATIWGLIEWEWFETMSEGPWCMYFSIFVIMWVGAHLIVDSYRRDPDQWLQRPLPIGEDGKRICCSVHYGGDEYIFRGEQFHGARLDAFCGGIRMDLREAVITEDEEIDIHTFCGGVELFVPAHVNVLVKSRSFIGGVGNSTVHVPDKNAPCLHIVVSNFFGGVDLKN</sequence>
<dbReference type="PANTHER" id="PTHR40763:SF5">
    <property type="entry name" value="MEMBRANE PROTEIN"/>
    <property type="match status" value="1"/>
</dbReference>
<comment type="caution">
    <text evidence="3">The sequence shown here is derived from an EMBL/GenBank/DDBJ whole genome shotgun (WGS) entry which is preliminary data.</text>
</comment>
<keyword evidence="1" id="KW-0472">Membrane</keyword>
<keyword evidence="1" id="KW-1133">Transmembrane helix</keyword>
<feature type="transmembrane region" description="Helical" evidence="1">
    <location>
        <begin position="7"/>
        <end position="26"/>
    </location>
</feature>
<dbReference type="InterPro" id="IPR024425">
    <property type="entry name" value="LiaF-like_C"/>
</dbReference>
<dbReference type="AlphaFoldDB" id="A0A9D5SAM2"/>
<accession>A0A9D5SAM2</accession>
<evidence type="ECO:0000256" key="1">
    <source>
        <dbReference type="SAM" id="Phobius"/>
    </source>
</evidence>
<organism evidence="3 4">
    <name type="scientific">Xylanibacter ruminicola</name>
    <name type="common">Prevotella ruminicola</name>
    <dbReference type="NCBI Taxonomy" id="839"/>
    <lineage>
        <taxon>Bacteria</taxon>
        <taxon>Pseudomonadati</taxon>
        <taxon>Bacteroidota</taxon>
        <taxon>Bacteroidia</taxon>
        <taxon>Bacteroidales</taxon>
        <taxon>Prevotellaceae</taxon>
        <taxon>Xylanibacter</taxon>
    </lineage>
</organism>
<keyword evidence="1" id="KW-0812">Transmembrane</keyword>
<reference evidence="3" key="1">
    <citation type="submission" date="2019-04" db="EMBL/GenBank/DDBJ databases">
        <title>Evolution of Biomass-Degrading Anaerobic Consortia Revealed by Metagenomics.</title>
        <authorList>
            <person name="Peng X."/>
        </authorList>
    </citation>
    <scope>NUCLEOTIDE SEQUENCE</scope>
    <source>
        <strain evidence="3">SIG140</strain>
    </source>
</reference>
<evidence type="ECO:0000259" key="2">
    <source>
        <dbReference type="Pfam" id="PF09922"/>
    </source>
</evidence>
<gene>
    <name evidence="3" type="ORF">E7101_02295</name>
</gene>
<name>A0A9D5SAM2_XYLRU</name>
<evidence type="ECO:0000313" key="4">
    <source>
        <dbReference type="Proteomes" id="UP000806522"/>
    </source>
</evidence>
<dbReference type="EMBL" id="SUYC01000002">
    <property type="protein sequence ID" value="MBE6269765.1"/>
    <property type="molecule type" value="Genomic_DNA"/>
</dbReference>
<feature type="domain" description="Cell wall-active antibiotics response LiaF-like C-terminal" evidence="2">
    <location>
        <begin position="99"/>
        <end position="156"/>
    </location>
</feature>
<dbReference type="Pfam" id="PF09922">
    <property type="entry name" value="LiaF-like_C"/>
    <property type="match status" value="1"/>
</dbReference>